<keyword evidence="1" id="KW-1133">Transmembrane helix</keyword>
<dbReference type="EMBL" id="CAFBMC010000013">
    <property type="protein sequence ID" value="CAB4891608.1"/>
    <property type="molecule type" value="Genomic_DNA"/>
</dbReference>
<accession>A0A6J7FCL4</accession>
<gene>
    <name evidence="2" type="ORF">UFOPK3495_00417</name>
</gene>
<evidence type="ECO:0000313" key="2">
    <source>
        <dbReference type="EMBL" id="CAB4891608.1"/>
    </source>
</evidence>
<feature type="transmembrane region" description="Helical" evidence="1">
    <location>
        <begin position="39"/>
        <end position="57"/>
    </location>
</feature>
<protein>
    <submittedName>
        <fullName evidence="2">Unannotated protein</fullName>
    </submittedName>
</protein>
<keyword evidence="1" id="KW-0472">Membrane</keyword>
<organism evidence="2">
    <name type="scientific">freshwater metagenome</name>
    <dbReference type="NCBI Taxonomy" id="449393"/>
    <lineage>
        <taxon>unclassified sequences</taxon>
        <taxon>metagenomes</taxon>
        <taxon>ecological metagenomes</taxon>
    </lineage>
</organism>
<reference evidence="2" key="1">
    <citation type="submission" date="2020-05" db="EMBL/GenBank/DDBJ databases">
        <authorList>
            <person name="Chiriac C."/>
            <person name="Salcher M."/>
            <person name="Ghai R."/>
            <person name="Kavagutti S V."/>
        </authorList>
    </citation>
    <scope>NUCLEOTIDE SEQUENCE</scope>
</reference>
<sequence>MGDKQSLNLFVYYTFIFIFVVFFQLLFELILGDGIDAGFLLRTVPLSAIVTVLIFVFDRWRKRR</sequence>
<proteinExistence type="predicted"/>
<name>A0A6J7FCL4_9ZZZZ</name>
<keyword evidence="1" id="KW-0812">Transmembrane</keyword>
<feature type="transmembrane region" description="Helical" evidence="1">
    <location>
        <begin position="7"/>
        <end position="27"/>
    </location>
</feature>
<dbReference type="AlphaFoldDB" id="A0A6J7FCL4"/>
<evidence type="ECO:0000256" key="1">
    <source>
        <dbReference type="SAM" id="Phobius"/>
    </source>
</evidence>